<dbReference type="HOGENOM" id="CLU_2745468_0_0_1"/>
<sequence length="71" mass="7784">MTIAQGENPSKGVRVALPWVRAFATQVDDRTFGTKDKTTVVIQFVLSTIQSDGISLEEASKQSKVESRICL</sequence>
<accession>M4BG43</accession>
<organism evidence="1 2">
    <name type="scientific">Hyaloperonospora arabidopsidis (strain Emoy2)</name>
    <name type="common">Downy mildew agent</name>
    <name type="synonym">Peronospora arabidopsidis</name>
    <dbReference type="NCBI Taxonomy" id="559515"/>
    <lineage>
        <taxon>Eukaryota</taxon>
        <taxon>Sar</taxon>
        <taxon>Stramenopiles</taxon>
        <taxon>Oomycota</taxon>
        <taxon>Peronosporomycetes</taxon>
        <taxon>Peronosporales</taxon>
        <taxon>Peronosporaceae</taxon>
        <taxon>Hyaloperonospora</taxon>
    </lineage>
</organism>
<reference evidence="1" key="2">
    <citation type="submission" date="2015-06" db="UniProtKB">
        <authorList>
            <consortium name="EnsemblProtists"/>
        </authorList>
    </citation>
    <scope>IDENTIFICATION</scope>
    <source>
        <strain evidence="1">Emoy2</strain>
    </source>
</reference>
<name>M4BG43_HYAAE</name>
<dbReference type="AlphaFoldDB" id="M4BG43"/>
<evidence type="ECO:0000313" key="1">
    <source>
        <dbReference type="EnsemblProtists" id="HpaP805264"/>
    </source>
</evidence>
<evidence type="ECO:0000313" key="2">
    <source>
        <dbReference type="Proteomes" id="UP000011713"/>
    </source>
</evidence>
<reference evidence="2" key="1">
    <citation type="journal article" date="2010" name="Science">
        <title>Signatures of adaptation to obligate biotrophy in the Hyaloperonospora arabidopsidis genome.</title>
        <authorList>
            <person name="Baxter L."/>
            <person name="Tripathy S."/>
            <person name="Ishaque N."/>
            <person name="Boot N."/>
            <person name="Cabral A."/>
            <person name="Kemen E."/>
            <person name="Thines M."/>
            <person name="Ah-Fong A."/>
            <person name="Anderson R."/>
            <person name="Badejoko W."/>
            <person name="Bittner-Eddy P."/>
            <person name="Boore J.L."/>
            <person name="Chibucos M.C."/>
            <person name="Coates M."/>
            <person name="Dehal P."/>
            <person name="Delehaunty K."/>
            <person name="Dong S."/>
            <person name="Downton P."/>
            <person name="Dumas B."/>
            <person name="Fabro G."/>
            <person name="Fronick C."/>
            <person name="Fuerstenberg S.I."/>
            <person name="Fulton L."/>
            <person name="Gaulin E."/>
            <person name="Govers F."/>
            <person name="Hughes L."/>
            <person name="Humphray S."/>
            <person name="Jiang R.H."/>
            <person name="Judelson H."/>
            <person name="Kamoun S."/>
            <person name="Kyung K."/>
            <person name="Meijer H."/>
            <person name="Minx P."/>
            <person name="Morris P."/>
            <person name="Nelson J."/>
            <person name="Phuntumart V."/>
            <person name="Qutob D."/>
            <person name="Rehmany A."/>
            <person name="Rougon-Cardoso A."/>
            <person name="Ryden P."/>
            <person name="Torto-Alalibo T."/>
            <person name="Studholme D."/>
            <person name="Wang Y."/>
            <person name="Win J."/>
            <person name="Wood J."/>
            <person name="Clifton S.W."/>
            <person name="Rogers J."/>
            <person name="Van den Ackerveken G."/>
            <person name="Jones J.D."/>
            <person name="McDowell J.M."/>
            <person name="Beynon J."/>
            <person name="Tyler B.M."/>
        </authorList>
    </citation>
    <scope>NUCLEOTIDE SEQUENCE [LARGE SCALE GENOMIC DNA]</scope>
    <source>
        <strain evidence="2">Emoy2</strain>
    </source>
</reference>
<proteinExistence type="predicted"/>
<dbReference type="InParanoid" id="M4BG43"/>
<dbReference type="Proteomes" id="UP000011713">
    <property type="component" value="Unassembled WGS sequence"/>
</dbReference>
<dbReference type="EMBL" id="JH598226">
    <property type="status" value="NOT_ANNOTATED_CDS"/>
    <property type="molecule type" value="Genomic_DNA"/>
</dbReference>
<dbReference type="EnsemblProtists" id="HpaT805264">
    <property type="protein sequence ID" value="HpaP805264"/>
    <property type="gene ID" value="HpaG805264"/>
</dbReference>
<keyword evidence="2" id="KW-1185">Reference proteome</keyword>
<dbReference type="VEuPathDB" id="FungiDB:HpaG805264"/>
<protein>
    <submittedName>
        <fullName evidence="1">Uncharacterized protein</fullName>
    </submittedName>
</protein>